<proteinExistence type="predicted"/>
<gene>
    <name evidence="1" type="ORF">JOF59_000797</name>
</gene>
<dbReference type="EMBL" id="JAGINS010000001">
    <property type="protein sequence ID" value="MBP2358397.1"/>
    <property type="molecule type" value="Genomic_DNA"/>
</dbReference>
<sequence>MPENTNPEQQDDIEAEVVAHSEDEELEAGCIVNGSSALS</sequence>
<evidence type="ECO:0000313" key="2">
    <source>
        <dbReference type="Proteomes" id="UP001519311"/>
    </source>
</evidence>
<name>A0ABS4V3H7_9ACTN</name>
<keyword evidence="2" id="KW-1185">Reference proteome</keyword>
<dbReference type="Proteomes" id="UP001519311">
    <property type="component" value="Unassembled WGS sequence"/>
</dbReference>
<accession>A0ABS4V3H7</accession>
<reference evidence="1 2" key="1">
    <citation type="submission" date="2021-03" db="EMBL/GenBank/DDBJ databases">
        <title>Sequencing the genomes of 1000 actinobacteria strains.</title>
        <authorList>
            <person name="Klenk H.-P."/>
        </authorList>
    </citation>
    <scope>NUCLEOTIDE SEQUENCE [LARGE SCALE GENOMIC DNA]</scope>
    <source>
        <strain evidence="1 2">DSM 40843</strain>
    </source>
</reference>
<comment type="caution">
    <text evidence="1">The sequence shown here is derived from an EMBL/GenBank/DDBJ whole genome shotgun (WGS) entry which is preliminary data.</text>
</comment>
<organism evidence="1 2">
    <name type="scientific">Streptomyces clavifer</name>
    <dbReference type="NCBI Taxonomy" id="68188"/>
    <lineage>
        <taxon>Bacteria</taxon>
        <taxon>Bacillati</taxon>
        <taxon>Actinomycetota</taxon>
        <taxon>Actinomycetes</taxon>
        <taxon>Kitasatosporales</taxon>
        <taxon>Streptomycetaceae</taxon>
        <taxon>Streptomyces</taxon>
    </lineage>
</organism>
<evidence type="ECO:0000313" key="1">
    <source>
        <dbReference type="EMBL" id="MBP2358397.1"/>
    </source>
</evidence>
<protein>
    <submittedName>
        <fullName evidence="1">Uncharacterized protein</fullName>
    </submittedName>
</protein>